<evidence type="ECO:0000313" key="7">
    <source>
        <dbReference type="Proteomes" id="UP000305888"/>
    </source>
</evidence>
<feature type="domain" description="Major facilitator superfamily (MFS) profile" evidence="5">
    <location>
        <begin position="1"/>
        <end position="407"/>
    </location>
</feature>
<dbReference type="KEGG" id="ppru:FDP22_18425"/>
<feature type="transmembrane region" description="Helical" evidence="4">
    <location>
        <begin position="355"/>
        <end position="375"/>
    </location>
</feature>
<dbReference type="InterPro" id="IPR011701">
    <property type="entry name" value="MFS"/>
</dbReference>
<reference evidence="6 7" key="1">
    <citation type="submission" date="2019-06" db="EMBL/GenBank/DDBJ databases">
        <title>Genome sequence of Rhodobacteraceae bacterium D4M1.</title>
        <authorList>
            <person name="Cao J."/>
        </authorList>
    </citation>
    <scope>NUCLEOTIDE SEQUENCE [LARGE SCALE GENOMIC DNA]</scope>
    <source>
        <strain evidence="6 7">D4M1</strain>
        <plasmid evidence="7">pd4m1a</plasmid>
    </source>
</reference>
<keyword evidence="1 4" id="KW-0812">Transmembrane</keyword>
<dbReference type="InterPro" id="IPR036259">
    <property type="entry name" value="MFS_trans_sf"/>
</dbReference>
<dbReference type="SUPFAM" id="SSF103473">
    <property type="entry name" value="MFS general substrate transporter"/>
    <property type="match status" value="1"/>
</dbReference>
<dbReference type="PANTHER" id="PTHR23527">
    <property type="entry name" value="BLL3282 PROTEIN"/>
    <property type="match status" value="1"/>
</dbReference>
<feature type="transmembrane region" description="Helical" evidence="4">
    <location>
        <begin position="292"/>
        <end position="311"/>
    </location>
</feature>
<dbReference type="InterPro" id="IPR052952">
    <property type="entry name" value="MFS-Transporter"/>
</dbReference>
<dbReference type="Proteomes" id="UP000305888">
    <property type="component" value="Plasmid pD4M1A"/>
</dbReference>
<keyword evidence="3 4" id="KW-0472">Membrane</keyword>
<dbReference type="AlphaFoldDB" id="A0A5B8G3M3"/>
<sequence>MGDVTGPAPRWIGVIVAVTLAQAVLSLMIRSLPLLGLPLTQAAGMAPEAVGQLAAATSLGSMIFFLWGVGAFPATPAMRLLMGGCVVAGAAMLAAMVASWPLLLLAALVIGLGYGPSAPAGSEILMTAVPKAHRSVVFSVKQAGVPLGGLAAGLLLPVMLMQAGLGAALATSATVAFAAALGLALFLRGVPQAPPRRAAAPQGLAGALAAPLRLFRVLLADPRLRTITVTGLGLGVAQGVLLSYYPVFLSAAAGFTLATAGLAFAVLQGVGIGGRIAMGWLADRIGSATRTLGWLALASAATMVLVGLIGADTPQGVVMAVSGLAGLAVVSWNGVFLSGLAAAAPDGRVAEVTSAGTFVIFAGYVISPLVISAVIRASGSYGLAFALSALPAALGGATLLARGREAE</sequence>
<feature type="transmembrane region" description="Helical" evidence="4">
    <location>
        <begin position="167"/>
        <end position="187"/>
    </location>
</feature>
<feature type="transmembrane region" description="Helical" evidence="4">
    <location>
        <begin position="12"/>
        <end position="29"/>
    </location>
</feature>
<dbReference type="OrthoDB" id="7488909at2"/>
<feature type="transmembrane region" description="Helical" evidence="4">
    <location>
        <begin position="317"/>
        <end position="343"/>
    </location>
</feature>
<evidence type="ECO:0000256" key="2">
    <source>
        <dbReference type="ARBA" id="ARBA00022989"/>
    </source>
</evidence>
<feature type="transmembrane region" description="Helical" evidence="4">
    <location>
        <begin position="49"/>
        <end position="69"/>
    </location>
</feature>
<keyword evidence="7" id="KW-1185">Reference proteome</keyword>
<proteinExistence type="predicted"/>
<evidence type="ECO:0000256" key="3">
    <source>
        <dbReference type="ARBA" id="ARBA00023136"/>
    </source>
</evidence>
<protein>
    <submittedName>
        <fullName evidence="6">MFS transporter</fullName>
    </submittedName>
</protein>
<evidence type="ECO:0000259" key="5">
    <source>
        <dbReference type="PROSITE" id="PS50850"/>
    </source>
</evidence>
<dbReference type="InterPro" id="IPR020846">
    <property type="entry name" value="MFS_dom"/>
</dbReference>
<feature type="transmembrane region" description="Helical" evidence="4">
    <location>
        <begin position="226"/>
        <end position="245"/>
    </location>
</feature>
<feature type="transmembrane region" description="Helical" evidence="4">
    <location>
        <begin position="81"/>
        <end position="114"/>
    </location>
</feature>
<dbReference type="PANTHER" id="PTHR23527:SF1">
    <property type="entry name" value="BLL3282 PROTEIN"/>
    <property type="match status" value="1"/>
</dbReference>
<organism evidence="6 7">
    <name type="scientific">Paroceanicella profunda</name>
    <dbReference type="NCBI Taxonomy" id="2579971"/>
    <lineage>
        <taxon>Bacteria</taxon>
        <taxon>Pseudomonadati</taxon>
        <taxon>Pseudomonadota</taxon>
        <taxon>Alphaproteobacteria</taxon>
        <taxon>Rhodobacterales</taxon>
        <taxon>Paracoccaceae</taxon>
        <taxon>Paroceanicella</taxon>
    </lineage>
</organism>
<dbReference type="Pfam" id="PF07690">
    <property type="entry name" value="MFS_1"/>
    <property type="match status" value="1"/>
</dbReference>
<dbReference type="EMBL" id="CP040819">
    <property type="protein sequence ID" value="QDL93862.1"/>
    <property type="molecule type" value="Genomic_DNA"/>
</dbReference>
<keyword evidence="6" id="KW-0614">Plasmid</keyword>
<dbReference type="GO" id="GO:0022857">
    <property type="term" value="F:transmembrane transporter activity"/>
    <property type="evidence" value="ECO:0007669"/>
    <property type="project" value="InterPro"/>
</dbReference>
<feature type="transmembrane region" description="Helical" evidence="4">
    <location>
        <begin position="143"/>
        <end position="160"/>
    </location>
</feature>
<gene>
    <name evidence="6" type="ORF">FDP22_18425</name>
</gene>
<evidence type="ECO:0000256" key="4">
    <source>
        <dbReference type="SAM" id="Phobius"/>
    </source>
</evidence>
<evidence type="ECO:0000313" key="6">
    <source>
        <dbReference type="EMBL" id="QDL93862.1"/>
    </source>
</evidence>
<dbReference type="Gene3D" id="1.20.1250.20">
    <property type="entry name" value="MFS general substrate transporter like domains"/>
    <property type="match status" value="2"/>
</dbReference>
<feature type="transmembrane region" description="Helical" evidence="4">
    <location>
        <begin position="381"/>
        <end position="401"/>
    </location>
</feature>
<evidence type="ECO:0000256" key="1">
    <source>
        <dbReference type="ARBA" id="ARBA00022692"/>
    </source>
</evidence>
<feature type="transmembrane region" description="Helical" evidence="4">
    <location>
        <begin position="251"/>
        <end position="272"/>
    </location>
</feature>
<geneLocation type="plasmid" evidence="7">
    <name>pd4m1a</name>
</geneLocation>
<dbReference type="PROSITE" id="PS50850">
    <property type="entry name" value="MFS"/>
    <property type="match status" value="1"/>
</dbReference>
<name>A0A5B8G3M3_9RHOB</name>
<accession>A0A5B8G3M3</accession>
<keyword evidence="2 4" id="KW-1133">Transmembrane helix</keyword>
<dbReference type="RefSeq" id="WP_138573862.1">
    <property type="nucleotide sequence ID" value="NZ_CP040819.1"/>
</dbReference>